<dbReference type="Pfam" id="PF07291">
    <property type="entry name" value="MauE"/>
    <property type="match status" value="1"/>
</dbReference>
<accession>A0A5B8UGD7</accession>
<keyword evidence="8" id="KW-1185">Reference proteome</keyword>
<keyword evidence="4 5" id="KW-0472">Membrane</keyword>
<dbReference type="InterPro" id="IPR009908">
    <property type="entry name" value="Methylamine_util_MauE"/>
</dbReference>
<feature type="transmembrane region" description="Helical" evidence="5">
    <location>
        <begin position="92"/>
        <end position="109"/>
    </location>
</feature>
<name>A0A5B8UGD7_9BACT</name>
<dbReference type="AlphaFoldDB" id="A0A5B8UGD7"/>
<dbReference type="OrthoDB" id="1521937at2"/>
<feature type="transmembrane region" description="Helical" evidence="5">
    <location>
        <begin position="210"/>
        <end position="237"/>
    </location>
</feature>
<protein>
    <submittedName>
        <fullName evidence="7">Heavy-metal-associated domain-containing protein</fullName>
    </submittedName>
</protein>
<feature type="domain" description="HMA" evidence="6">
    <location>
        <begin position="1"/>
        <end position="66"/>
    </location>
</feature>
<dbReference type="KEGG" id="fgg:FSB75_07310"/>
<dbReference type="EMBL" id="CP042433">
    <property type="protein sequence ID" value="QEC55707.1"/>
    <property type="molecule type" value="Genomic_DNA"/>
</dbReference>
<comment type="subcellular location">
    <subcellularLocation>
        <location evidence="1">Membrane</location>
        <topology evidence="1">Multi-pass membrane protein</topology>
    </subcellularLocation>
</comment>
<evidence type="ECO:0000313" key="7">
    <source>
        <dbReference type="EMBL" id="QEC55707.1"/>
    </source>
</evidence>
<gene>
    <name evidence="7" type="ORF">FSB75_07310</name>
</gene>
<dbReference type="GO" id="GO:0046872">
    <property type="term" value="F:metal ion binding"/>
    <property type="evidence" value="ECO:0007669"/>
    <property type="project" value="InterPro"/>
</dbReference>
<keyword evidence="2 5" id="KW-0812">Transmembrane</keyword>
<sequence>MTHTYNISGMTCNGCVAKAKSELLKLGDITEADVQLTSPQATITMQKHIPVQELQNALRKAGNYTITEADGGMHHTEAIEDKTSWFATYKPILLICAYITGATLLIEAVRGRFDVHTWMANFMAGFFLVFSFFKLLDLKGFAENYSTYDIIAKRWQGWGYVYAFVELALGIAYLSRFDLLVTNAITFFVMSVSIIGVMQSVMSKRKIRCACLGAVFNLPMSTVAIIEDGLMIAMSLLTVLSLNNTHL</sequence>
<evidence type="ECO:0000313" key="8">
    <source>
        <dbReference type="Proteomes" id="UP000321204"/>
    </source>
</evidence>
<organism evidence="7 8">
    <name type="scientific">Flavisolibacter ginsenosidimutans</name>
    <dbReference type="NCBI Taxonomy" id="661481"/>
    <lineage>
        <taxon>Bacteria</taxon>
        <taxon>Pseudomonadati</taxon>
        <taxon>Bacteroidota</taxon>
        <taxon>Chitinophagia</taxon>
        <taxon>Chitinophagales</taxon>
        <taxon>Chitinophagaceae</taxon>
        <taxon>Flavisolibacter</taxon>
    </lineage>
</organism>
<dbReference type="SUPFAM" id="SSF55008">
    <property type="entry name" value="HMA, heavy metal-associated domain"/>
    <property type="match status" value="1"/>
</dbReference>
<evidence type="ECO:0000256" key="1">
    <source>
        <dbReference type="ARBA" id="ARBA00004141"/>
    </source>
</evidence>
<dbReference type="Pfam" id="PF00403">
    <property type="entry name" value="HMA"/>
    <property type="match status" value="1"/>
</dbReference>
<feature type="transmembrane region" description="Helical" evidence="5">
    <location>
        <begin position="157"/>
        <end position="174"/>
    </location>
</feature>
<dbReference type="Gene3D" id="3.30.70.100">
    <property type="match status" value="1"/>
</dbReference>
<proteinExistence type="predicted"/>
<reference evidence="7 8" key="1">
    <citation type="journal article" date="2015" name="Int. J. Syst. Evol. Microbiol.">
        <title>Flavisolibacter ginsenosidimutans sp. nov., with ginsenoside-converting activity isolated from soil used for cultivating ginseng.</title>
        <authorList>
            <person name="Zhao Y."/>
            <person name="Liu Q."/>
            <person name="Kang M.S."/>
            <person name="Jin F."/>
            <person name="Yu H."/>
            <person name="Im W.T."/>
        </authorList>
    </citation>
    <scope>NUCLEOTIDE SEQUENCE [LARGE SCALE GENOMIC DNA]</scope>
    <source>
        <strain evidence="7 8">Gsoil 636</strain>
    </source>
</reference>
<feature type="transmembrane region" description="Helical" evidence="5">
    <location>
        <begin position="180"/>
        <end position="198"/>
    </location>
</feature>
<feature type="transmembrane region" description="Helical" evidence="5">
    <location>
        <begin position="115"/>
        <end position="136"/>
    </location>
</feature>
<keyword evidence="3 5" id="KW-1133">Transmembrane helix</keyword>
<dbReference type="Proteomes" id="UP000321204">
    <property type="component" value="Chromosome"/>
</dbReference>
<dbReference type="InterPro" id="IPR036163">
    <property type="entry name" value="HMA_dom_sf"/>
</dbReference>
<evidence type="ECO:0000256" key="4">
    <source>
        <dbReference type="ARBA" id="ARBA00023136"/>
    </source>
</evidence>
<evidence type="ECO:0000256" key="3">
    <source>
        <dbReference type="ARBA" id="ARBA00022989"/>
    </source>
</evidence>
<evidence type="ECO:0000259" key="6">
    <source>
        <dbReference type="PROSITE" id="PS50846"/>
    </source>
</evidence>
<dbReference type="InterPro" id="IPR006121">
    <property type="entry name" value="HMA_dom"/>
</dbReference>
<dbReference type="GO" id="GO:0030416">
    <property type="term" value="P:methylamine metabolic process"/>
    <property type="evidence" value="ECO:0007669"/>
    <property type="project" value="InterPro"/>
</dbReference>
<dbReference type="CDD" id="cd00371">
    <property type="entry name" value="HMA"/>
    <property type="match status" value="1"/>
</dbReference>
<dbReference type="PROSITE" id="PS50846">
    <property type="entry name" value="HMA_2"/>
    <property type="match status" value="1"/>
</dbReference>
<evidence type="ECO:0000256" key="5">
    <source>
        <dbReference type="SAM" id="Phobius"/>
    </source>
</evidence>
<dbReference type="GO" id="GO:0016020">
    <property type="term" value="C:membrane"/>
    <property type="evidence" value="ECO:0007669"/>
    <property type="project" value="UniProtKB-SubCell"/>
</dbReference>
<dbReference type="RefSeq" id="WP_146784922.1">
    <property type="nucleotide sequence ID" value="NZ_BAABIO010000004.1"/>
</dbReference>
<evidence type="ECO:0000256" key="2">
    <source>
        <dbReference type="ARBA" id="ARBA00022692"/>
    </source>
</evidence>